<dbReference type="PANTHER" id="PTHR34582:SF6">
    <property type="entry name" value="UPF0702 TRANSMEMBRANE PROTEIN YCAP"/>
    <property type="match status" value="1"/>
</dbReference>
<name>A0ABY3XSN8_9ACTN</name>
<accession>A0ABY3XSN8</accession>
<sequence>MSSVPAPDGTTVGASAEREAARMWHDMMTIEIPVVEKILRTVLVYAVIIVLFRLSGKRGLASMNTFDFVVVFLLSNVVQNAIIGSDYSLLGGVVGAATLVAVNALMNRWLAADTRAAKLLEGDPTTVIEDGRVVRRAMRRLGLRSGELQQAVRLQTGGSIETVERGSLEPDGRFVIVPDPQAAQSTRADIDRLETRLAAIEELLRAKGREQSDKG</sequence>
<dbReference type="RefSeq" id="WP_242751579.1">
    <property type="nucleotide sequence ID" value="NZ_CP093846.1"/>
</dbReference>
<dbReference type="Gene3D" id="3.30.240.20">
    <property type="entry name" value="bsu07140 like domains"/>
    <property type="match status" value="1"/>
</dbReference>
<dbReference type="Proteomes" id="UP001202244">
    <property type="component" value="Chromosome"/>
</dbReference>
<evidence type="ECO:0000256" key="2">
    <source>
        <dbReference type="ARBA" id="ARBA00006448"/>
    </source>
</evidence>
<keyword evidence="7" id="KW-0175">Coiled coil</keyword>
<evidence type="ECO:0000256" key="8">
    <source>
        <dbReference type="SAM" id="Phobius"/>
    </source>
</evidence>
<evidence type="ECO:0000313" key="10">
    <source>
        <dbReference type="EMBL" id="UNS97444.1"/>
    </source>
</evidence>
<reference evidence="10 11" key="1">
    <citation type="journal article" date="2023" name="Microbiol. Spectr.">
        <title>Synergy between Genome Mining, Metabolomics, and Bioinformatics Uncovers Antibacterial Chlorinated Carbazole Alkaloids and Their Biosynthetic Gene Cluster from Streptomyces tubbatahanensis sp. nov., a Novel Actinomycete Isolated from Sulu Sea, Philippines.</title>
        <authorList>
            <person name="Tenebro C.P."/>
            <person name="Trono D.J.V.L."/>
            <person name="Balida L.A.P."/>
            <person name="Bayog L.K.A."/>
            <person name="Bruna J.R."/>
            <person name="Sabido E.M."/>
            <person name="Caspe D.P.C."/>
            <person name="de Los Santos E.L.C."/>
            <person name="Saludes J.P."/>
            <person name="Dalisay D.S."/>
        </authorList>
    </citation>
    <scope>NUCLEOTIDE SEQUENCE [LARGE SCALE GENOMIC DNA]</scope>
    <source>
        <strain evidence="10 11">DSD3025</strain>
    </source>
</reference>
<keyword evidence="3" id="KW-1003">Cell membrane</keyword>
<gene>
    <name evidence="10" type="ORF">MMF93_13780</name>
</gene>
<keyword evidence="4 8" id="KW-0812">Transmembrane</keyword>
<evidence type="ECO:0000256" key="7">
    <source>
        <dbReference type="SAM" id="Coils"/>
    </source>
</evidence>
<dbReference type="Pfam" id="PF04239">
    <property type="entry name" value="DUF421"/>
    <property type="match status" value="1"/>
</dbReference>
<feature type="transmembrane region" description="Helical" evidence="8">
    <location>
        <begin position="66"/>
        <end position="83"/>
    </location>
</feature>
<proteinExistence type="inferred from homology"/>
<dbReference type="InterPro" id="IPR007353">
    <property type="entry name" value="DUF421"/>
</dbReference>
<feature type="transmembrane region" description="Helical" evidence="8">
    <location>
        <begin position="89"/>
        <end position="110"/>
    </location>
</feature>
<dbReference type="InterPro" id="IPR023090">
    <property type="entry name" value="UPF0702_alpha/beta_dom_sf"/>
</dbReference>
<feature type="coiled-coil region" evidence="7">
    <location>
        <begin position="183"/>
        <end position="210"/>
    </location>
</feature>
<evidence type="ECO:0000256" key="5">
    <source>
        <dbReference type="ARBA" id="ARBA00022989"/>
    </source>
</evidence>
<keyword evidence="11" id="KW-1185">Reference proteome</keyword>
<organism evidence="10 11">
    <name type="scientific">Streptomyces tubbatahanensis</name>
    <dbReference type="NCBI Taxonomy" id="2923272"/>
    <lineage>
        <taxon>Bacteria</taxon>
        <taxon>Bacillati</taxon>
        <taxon>Actinomycetota</taxon>
        <taxon>Actinomycetes</taxon>
        <taxon>Kitasatosporales</taxon>
        <taxon>Streptomycetaceae</taxon>
        <taxon>Streptomyces</taxon>
    </lineage>
</organism>
<feature type="transmembrane region" description="Helical" evidence="8">
    <location>
        <begin position="38"/>
        <end position="54"/>
    </location>
</feature>
<evidence type="ECO:0000256" key="6">
    <source>
        <dbReference type="ARBA" id="ARBA00023136"/>
    </source>
</evidence>
<keyword evidence="6 8" id="KW-0472">Membrane</keyword>
<comment type="similarity">
    <text evidence="2">Belongs to the UPF0702 family.</text>
</comment>
<evidence type="ECO:0000259" key="9">
    <source>
        <dbReference type="Pfam" id="PF04239"/>
    </source>
</evidence>
<dbReference type="EMBL" id="CP093846">
    <property type="protein sequence ID" value="UNS97444.1"/>
    <property type="molecule type" value="Genomic_DNA"/>
</dbReference>
<protein>
    <submittedName>
        <fullName evidence="10">DUF421 domain-containing protein</fullName>
    </submittedName>
</protein>
<comment type="subcellular location">
    <subcellularLocation>
        <location evidence="1">Cell membrane</location>
        <topology evidence="1">Multi-pass membrane protein</topology>
    </subcellularLocation>
</comment>
<evidence type="ECO:0000256" key="3">
    <source>
        <dbReference type="ARBA" id="ARBA00022475"/>
    </source>
</evidence>
<keyword evidence="5 8" id="KW-1133">Transmembrane helix</keyword>
<feature type="domain" description="YetF C-terminal" evidence="9">
    <location>
        <begin position="116"/>
        <end position="182"/>
    </location>
</feature>
<evidence type="ECO:0000256" key="4">
    <source>
        <dbReference type="ARBA" id="ARBA00022692"/>
    </source>
</evidence>
<evidence type="ECO:0000313" key="11">
    <source>
        <dbReference type="Proteomes" id="UP001202244"/>
    </source>
</evidence>
<evidence type="ECO:0000256" key="1">
    <source>
        <dbReference type="ARBA" id="ARBA00004651"/>
    </source>
</evidence>
<dbReference type="PANTHER" id="PTHR34582">
    <property type="entry name" value="UPF0702 TRANSMEMBRANE PROTEIN YCAP"/>
    <property type="match status" value="1"/>
</dbReference>